<dbReference type="GO" id="GO:0006351">
    <property type="term" value="P:DNA-templated transcription"/>
    <property type="evidence" value="ECO:0007669"/>
    <property type="project" value="InterPro"/>
</dbReference>
<dbReference type="Pfam" id="PF04196">
    <property type="entry name" value="Bunya_RdRp"/>
    <property type="match status" value="1"/>
</dbReference>
<proteinExistence type="predicted"/>
<organism evidence="8">
    <name type="scientific">Exserohilum turcicum mycobunyavirales-like virus 2</name>
    <dbReference type="NCBI Taxonomy" id="3229032"/>
    <lineage>
        <taxon>Viruses</taxon>
        <taxon>Riboviria</taxon>
        <taxon>Orthornavirae</taxon>
        <taxon>Negarnaviricota</taxon>
        <taxon>Polyploviricotina</taxon>
        <taxon>Ellioviricetes</taxon>
        <taxon>Bunyavirales</taxon>
    </lineage>
</organism>
<dbReference type="EC" id="2.7.7.48" evidence="1"/>
<evidence type="ECO:0000313" key="8">
    <source>
        <dbReference type="EMBL" id="XBY85604.1"/>
    </source>
</evidence>
<protein>
    <recommendedName>
        <fullName evidence="2">RNA-directed RNA polymerase L</fullName>
        <ecNumber evidence="1">2.7.7.48</ecNumber>
    </recommendedName>
    <alternativeName>
        <fullName evidence="4">Large structural protein</fullName>
    </alternativeName>
    <alternativeName>
        <fullName evidence="6">Replicase</fullName>
    </alternativeName>
    <alternativeName>
        <fullName evidence="5">Transcriptase</fullName>
    </alternativeName>
</protein>
<evidence type="ECO:0000256" key="4">
    <source>
        <dbReference type="ARBA" id="ARBA00030285"/>
    </source>
</evidence>
<keyword evidence="8" id="KW-0548">Nucleotidyltransferase</keyword>
<dbReference type="GO" id="GO:0003968">
    <property type="term" value="F:RNA-directed RNA polymerase activity"/>
    <property type="evidence" value="ECO:0007669"/>
    <property type="project" value="UniProtKB-KW"/>
</dbReference>
<keyword evidence="8" id="KW-0696">RNA-directed RNA polymerase</keyword>
<evidence type="ECO:0000256" key="2">
    <source>
        <dbReference type="ARBA" id="ARBA00018602"/>
    </source>
</evidence>
<name>A0AAU7YB22_9VIRU</name>
<evidence type="ECO:0000256" key="6">
    <source>
        <dbReference type="ARBA" id="ARBA00031012"/>
    </source>
</evidence>
<dbReference type="EMBL" id="PP926273">
    <property type="protein sequence ID" value="XBY85604.1"/>
    <property type="molecule type" value="Genomic_RNA"/>
</dbReference>
<dbReference type="InterPro" id="IPR007099">
    <property type="entry name" value="RNA-dir_pol_NSvirus"/>
</dbReference>
<accession>A0AAU7YB22</accession>
<dbReference type="PROSITE" id="PS50525">
    <property type="entry name" value="RDRP_SSRNA_NEG_SEG"/>
    <property type="match status" value="1"/>
</dbReference>
<keyword evidence="3" id="KW-0808">Transferase</keyword>
<dbReference type="GO" id="GO:0039694">
    <property type="term" value="P:viral RNA genome replication"/>
    <property type="evidence" value="ECO:0007669"/>
    <property type="project" value="InterPro"/>
</dbReference>
<reference evidence="8" key="1">
    <citation type="submission" date="2024-05" db="EMBL/GenBank/DDBJ databases">
        <title>Viral Diversity and Horizontal Gene Transfer Among Viruses in Setosphaeria turcica Population from Northern Corn Leaf Blight of Maize.</title>
        <authorList>
            <person name="Jia J."/>
            <person name="Mu F."/>
        </authorList>
    </citation>
    <scope>NUCLEOTIDE SEQUENCE</scope>
    <source>
        <strain evidence="8">XF5</strain>
    </source>
</reference>
<sequence>MNEIHLNRASVARSLTTSLGASKAIDSLACGLIQPGEYMPDTEGQYWVFRRYMHDILCLGLIDNGTFKFREFTLNKMGLQTNDNRLNRQHPDLYTVEAEGVHIGEVTMTYNIEAEVEKKKLKYKDLCDFINRSGINVRLDIIALDLTDPEWIDSFSSLSPMFLDMLSDFITCLRAIHSNPKFGTIRKVELGKYNTSRMQYVLEEETVVQQILQATGVHLAFDKIEGKLDGIGKDPMSDEVYIEKIATSILHSKTHKRPTPDPRPVDPETMKSEFKTMFSKAPNTNKLPKILQLGCPAKFEQKSLTFDEVCVELRSTPCSGGYLDYIKQSLYNENPDISDRIVYLHLSTDQLEKEQMEGPGRKALMKRKGIIPERKQPTHIGYLPQHETILSDFLNQLKSETIVSRLNDMRTPPVMSAGISLTSSLENINAKLENHPISGLLHFYQDFSNEIVLNSMRRRKNGQYVLGYSGFSGVFFLIAPGPQLRTESNVEFVKVVSTTSPLGSGLALDWVPVGDHWESHWFSVDVDRLKHWQRSFDRVSVSLLANAERLVRPGVNFKFALDEEIYSGNYALLALTYLENKQLTSVTNQTLRYLWMKSLGDKQFEGLASKFPSRVNSIIQSVMLQRAMRCCEQLCRTKLTDLVKVTKLNRDDETGLYDETTTGVVNLLPRLFTYGQQVPISYNLNEIYWCMAYNKDRQNAVQDALHILEKIVKEEDKYNKEIATRAGEGKVDYFLGHTSLEEDIGHAHTDKPESHFYSSRAVRIGLRLQDKHPENMADNGSWMNSEKLEKILSKPLSDYATFKASVKTIAEYVDPNDLNEAKKIGVRTKAIELIAEILEKEELMTASDVAMQYSGDANKTFEILIQIFKKGQIGGVREIIILFIKARVMMNIVEEVARLLCKSDKREILTKGRDKRLMMRGDHEEVTSAFPEGTPLQIVKESYDMTVWCQKFIPVIFTQIHRHHFRDHPGMHALATHIFLAHSNKRIEYPRKLVEQWMIHKEVKHSSPAMQAVKEKFLKDGKPFLINHSNMCQGIPHYNSSVLGLSCISLRDALFQECLRQMSLKQAIKWRTRLGSDDKGTIIAVDLSEKSSRYQLVLFGQCERVAERLHCMELSIKSASGHVMYELNSAYMANLETMSPTIKFSLASTDTIETTSCTTFVNESYSRIRQMRENGCSSLVCSYAHLRNAEHFDKIFGTGLNDVNDVSTVFKMPKMKIPYDFGVYPFYDADLQDIVGPEYYNYNIIKRFGTSNPAVKLLYTSLSSRDQEEMFKREDDDLLKKDHFGIQQGIVRQLANMRQRTNSVAEEVEDFFTKNPFMIIRGPETPKEALMLVRSKLFTKGAAQSLRRTSPAIYIGRLAAYRSAKAWTMVRMNRLGFDTETMEDVMVSEQSKMTYCEYLAEGLKKVENSPDLDLNSLVSVLFPNHRSLDIVRQLVGKFGATKSTEKKYSQAVRTWTVNNFNYEFTSSLKSILSTSFKTSDEASKEDVEEFKKLIGMSLSSLDSFIEECKGRGIRPLDMFFYLAKLHKGSRTTRVQTFAYGPSTSSLHMTAVSIKRYNHMPGMVSILEDGFEEETLEWANTMASKVDKVKLYHNLILMRETGRFTNIGVKDISSELDGHSFDETVRTIIRGTKSIAGFDFTTQKAMKLVAAFVLPEREFRDKLIDWKDLNYTYLRKQNRHVASSGHVSWTGDLEVLVSAGNDCFTMVERKGNRFLTAKKINDTSQLYRSLVQMCRTLGMELHSFFKRRPMSIGDIYLSDSSKKLHISEANGVQGNVLSIRYDNRFSYKRVVDLLDFKIMKSFDVKTQTLTIHLEGRNGKTATVCHSRGSFYPVEIPTGLTFDEELFYQGVRFNSIVKNRDWFFTRRLPSMSEAETVRFLREDVDFDTISNLESDDITRINEYMEVREEVNETSFPVLHQLNEDPESGDSFEFDDETLFNKFEEAMREQVQVGDMRSLAVTDWAEEVEAEMQDMLRFEEDEETVLITKAFGYKKPKQKKAAHTISALMQGSEMRMRVIDQFFRFGSIKAESTRNLPGYAAYTLRMMQEGKLQEHIGEMIVQHIIKSLSESTGTKKSKLNTAIRAERGRILEVPLRPLHMMIHKEDQVLTQEDFLEGLYKLSDDYQEVVSDNESMYSDE</sequence>
<evidence type="ECO:0000256" key="5">
    <source>
        <dbReference type="ARBA" id="ARBA00030436"/>
    </source>
</evidence>
<evidence type="ECO:0000259" key="7">
    <source>
        <dbReference type="PROSITE" id="PS50525"/>
    </source>
</evidence>
<feature type="domain" description="RdRp catalytic" evidence="7">
    <location>
        <begin position="928"/>
        <end position="1116"/>
    </location>
</feature>
<evidence type="ECO:0000256" key="1">
    <source>
        <dbReference type="ARBA" id="ARBA00012494"/>
    </source>
</evidence>
<dbReference type="InterPro" id="IPR007322">
    <property type="entry name" value="RNA_pol_bunyavir"/>
</dbReference>
<evidence type="ECO:0000256" key="3">
    <source>
        <dbReference type="ARBA" id="ARBA00022679"/>
    </source>
</evidence>